<keyword evidence="3 5" id="KW-0378">Hydrolase</keyword>
<evidence type="ECO:0000256" key="2">
    <source>
        <dbReference type="ARBA" id="ARBA00005582"/>
    </source>
</evidence>
<dbReference type="GO" id="GO:0016787">
    <property type="term" value="F:hydrolase activity"/>
    <property type="evidence" value="ECO:0007669"/>
    <property type="project" value="UniProtKB-KW"/>
</dbReference>
<dbReference type="PROSITE" id="PS51462">
    <property type="entry name" value="NUDIX"/>
    <property type="match status" value="1"/>
</dbReference>
<keyword evidence="8" id="KW-1185">Reference proteome</keyword>
<comment type="caution">
    <text evidence="7">The sequence shown here is derived from an EMBL/GenBank/DDBJ whole genome shotgun (WGS) entry which is preliminary data.</text>
</comment>
<dbReference type="PROSITE" id="PS00893">
    <property type="entry name" value="NUDIX_BOX"/>
    <property type="match status" value="1"/>
</dbReference>
<dbReference type="InterPro" id="IPR020084">
    <property type="entry name" value="NUDIX_hydrolase_CS"/>
</dbReference>
<gene>
    <name evidence="7" type="ORF">GCM10023353_23610</name>
</gene>
<dbReference type="Gene3D" id="3.40.50.1240">
    <property type="entry name" value="Phosphoglycerate mutase-like"/>
    <property type="match status" value="1"/>
</dbReference>
<evidence type="ECO:0000256" key="4">
    <source>
        <dbReference type="ARBA" id="ARBA00022842"/>
    </source>
</evidence>
<dbReference type="Gene3D" id="3.90.79.10">
    <property type="entry name" value="Nucleoside Triphosphate Pyrophosphohydrolase"/>
    <property type="match status" value="1"/>
</dbReference>
<protein>
    <submittedName>
        <fullName evidence="7">NUDIX hydrolase</fullName>
    </submittedName>
</protein>
<accession>A0ABP9CX99</accession>
<dbReference type="EMBL" id="BAABKQ010000001">
    <property type="protein sequence ID" value="GAA4816643.1"/>
    <property type="molecule type" value="Genomic_DNA"/>
</dbReference>
<dbReference type="PRINTS" id="PR00502">
    <property type="entry name" value="NUDIXFAMILY"/>
</dbReference>
<name>A0ABP9CX99_9ACTN</name>
<evidence type="ECO:0000256" key="1">
    <source>
        <dbReference type="ARBA" id="ARBA00001946"/>
    </source>
</evidence>
<dbReference type="InterPro" id="IPR020476">
    <property type="entry name" value="Nudix_hydrolase"/>
</dbReference>
<dbReference type="CDD" id="cd07067">
    <property type="entry name" value="HP_PGM_like"/>
    <property type="match status" value="1"/>
</dbReference>
<dbReference type="Proteomes" id="UP001500839">
    <property type="component" value="Unassembled WGS sequence"/>
</dbReference>
<evidence type="ECO:0000313" key="7">
    <source>
        <dbReference type="EMBL" id="GAA4816643.1"/>
    </source>
</evidence>
<comment type="similarity">
    <text evidence="2 5">Belongs to the Nudix hydrolase family.</text>
</comment>
<dbReference type="PANTHER" id="PTHR43222:SF9">
    <property type="entry name" value="8-OXO-(D)GTP PHOSPHATASE"/>
    <property type="match status" value="1"/>
</dbReference>
<reference evidence="8" key="1">
    <citation type="journal article" date="2019" name="Int. J. Syst. Evol. Microbiol.">
        <title>The Global Catalogue of Microorganisms (GCM) 10K type strain sequencing project: providing services to taxonomists for standard genome sequencing and annotation.</title>
        <authorList>
            <consortium name="The Broad Institute Genomics Platform"/>
            <consortium name="The Broad Institute Genome Sequencing Center for Infectious Disease"/>
            <person name="Wu L."/>
            <person name="Ma J."/>
        </authorList>
    </citation>
    <scope>NUCLEOTIDE SEQUENCE [LARGE SCALE GENOMIC DNA]</scope>
    <source>
        <strain evidence="8">JCM 18542</strain>
    </source>
</reference>
<keyword evidence="4" id="KW-0460">Magnesium</keyword>
<evidence type="ECO:0000256" key="5">
    <source>
        <dbReference type="RuleBase" id="RU003476"/>
    </source>
</evidence>
<dbReference type="CDD" id="cd03673">
    <property type="entry name" value="NUDIX_Ap6A_hydrolase"/>
    <property type="match status" value="1"/>
</dbReference>
<feature type="domain" description="Nudix hydrolase" evidence="6">
    <location>
        <begin position="1"/>
        <end position="122"/>
    </location>
</feature>
<sequence length="289" mass="31728">MLWRYRGAGPKREFAVVHRPEYDDWSLPKGKLDPGEPAAAAAARETVEETGYTAALGRFLQSVSYPLNARRTKVVDYWEAQAVGGGFRPSSEVDELHWVRFRDAVELVTHDLDRAVLARFRARRPGDATILLVRHARAGRRGAFGGPDTARPLDAKGAEQARLLVPQTAAFLPTAVHSADRVRCVDTVAPLAEHLRTEVVTEPTLSEEAYALNPHEGRRRMREIAGAGRVAAVCSQSGVIPDLLRWWSARDGLVLPSTDTRKAASWVLTLRAGRLIAADRLPAPALGPR</sequence>
<organism evidence="7 8">
    <name type="scientific">Tomitella cavernea</name>
    <dbReference type="NCBI Taxonomy" id="1387982"/>
    <lineage>
        <taxon>Bacteria</taxon>
        <taxon>Bacillati</taxon>
        <taxon>Actinomycetota</taxon>
        <taxon>Actinomycetes</taxon>
        <taxon>Mycobacteriales</taxon>
        <taxon>Tomitella</taxon>
    </lineage>
</organism>
<evidence type="ECO:0000259" key="6">
    <source>
        <dbReference type="PROSITE" id="PS51462"/>
    </source>
</evidence>
<evidence type="ECO:0000256" key="3">
    <source>
        <dbReference type="ARBA" id="ARBA00022801"/>
    </source>
</evidence>
<dbReference type="PANTHER" id="PTHR43222">
    <property type="entry name" value="NUDIX HYDROLASE 23"/>
    <property type="match status" value="1"/>
</dbReference>
<dbReference type="SUPFAM" id="SSF55811">
    <property type="entry name" value="Nudix"/>
    <property type="match status" value="1"/>
</dbReference>
<dbReference type="SMART" id="SM00855">
    <property type="entry name" value="PGAM"/>
    <property type="match status" value="1"/>
</dbReference>
<proteinExistence type="inferred from homology"/>
<dbReference type="InterPro" id="IPR015797">
    <property type="entry name" value="NUDIX_hydrolase-like_dom_sf"/>
</dbReference>
<dbReference type="InterPro" id="IPR013078">
    <property type="entry name" value="His_Pase_superF_clade-1"/>
</dbReference>
<dbReference type="Pfam" id="PF00293">
    <property type="entry name" value="NUDIX"/>
    <property type="match status" value="1"/>
</dbReference>
<dbReference type="InterPro" id="IPR029033">
    <property type="entry name" value="His_PPase_superfam"/>
</dbReference>
<dbReference type="InterPro" id="IPR000086">
    <property type="entry name" value="NUDIX_hydrolase_dom"/>
</dbReference>
<evidence type="ECO:0000313" key="8">
    <source>
        <dbReference type="Proteomes" id="UP001500839"/>
    </source>
</evidence>
<dbReference type="SUPFAM" id="SSF53254">
    <property type="entry name" value="Phosphoglycerate mutase-like"/>
    <property type="match status" value="1"/>
</dbReference>
<comment type="cofactor">
    <cofactor evidence="1">
        <name>Mg(2+)</name>
        <dbReference type="ChEBI" id="CHEBI:18420"/>
    </cofactor>
</comment>
<dbReference type="Pfam" id="PF00300">
    <property type="entry name" value="His_Phos_1"/>
    <property type="match status" value="1"/>
</dbReference>